<keyword evidence="1" id="KW-0479">Metal-binding</keyword>
<evidence type="ECO:0000259" key="5">
    <source>
        <dbReference type="PROSITE" id="PS50089"/>
    </source>
</evidence>
<keyword evidence="7" id="KW-1185">Reference proteome</keyword>
<evidence type="ECO:0000313" key="6">
    <source>
        <dbReference type="EMBL" id="KAK9285552.1"/>
    </source>
</evidence>
<dbReference type="InterPro" id="IPR001841">
    <property type="entry name" value="Znf_RING"/>
</dbReference>
<dbReference type="InterPro" id="IPR051834">
    <property type="entry name" value="RING_finger_E3_ligase"/>
</dbReference>
<evidence type="ECO:0000313" key="7">
    <source>
        <dbReference type="Proteomes" id="UP001415857"/>
    </source>
</evidence>
<gene>
    <name evidence="6" type="ORF">L1049_024747</name>
</gene>
<dbReference type="FunFam" id="3.30.40.10:FF:000468">
    <property type="entry name" value="RING/U-box superfamily protein"/>
    <property type="match status" value="1"/>
</dbReference>
<accession>A0AAP0RVN6</accession>
<dbReference type="Proteomes" id="UP001415857">
    <property type="component" value="Unassembled WGS sequence"/>
</dbReference>
<dbReference type="Gene3D" id="3.30.40.10">
    <property type="entry name" value="Zinc/RING finger domain, C3HC4 (zinc finger)"/>
    <property type="match status" value="1"/>
</dbReference>
<evidence type="ECO:0000256" key="3">
    <source>
        <dbReference type="ARBA" id="ARBA00022833"/>
    </source>
</evidence>
<sequence length="208" mass="24091">MSSGRNWRGGRDYGAHFPNAPPLISFQATPDFPWWLFEERVVARPFGSTRPLTIESPPRLFIGERTTQAPTQEQESRLTQEEQKNALKKLKIETYNASPKMISKRLNSFYRDYATISYNDKGNLNDEDGKRCAICLEDFEPNEEVMVTPCNHMFHRDCIVPWVKSHGQCPVCRFVLYERRRESTWPVNNSTTANMSTNDLIIAGLWQL</sequence>
<dbReference type="Pfam" id="PF13639">
    <property type="entry name" value="zf-RING_2"/>
    <property type="match status" value="1"/>
</dbReference>
<comment type="caution">
    <text evidence="6">The sequence shown here is derived from an EMBL/GenBank/DDBJ whole genome shotgun (WGS) entry which is preliminary data.</text>
</comment>
<evidence type="ECO:0000256" key="2">
    <source>
        <dbReference type="ARBA" id="ARBA00022771"/>
    </source>
</evidence>
<dbReference type="GO" id="GO:0005634">
    <property type="term" value="C:nucleus"/>
    <property type="evidence" value="ECO:0007669"/>
    <property type="project" value="TreeGrafter"/>
</dbReference>
<dbReference type="SUPFAM" id="SSF57850">
    <property type="entry name" value="RING/U-box"/>
    <property type="match status" value="1"/>
</dbReference>
<dbReference type="PANTHER" id="PTHR45931:SF16">
    <property type="entry name" value="RING_U-BOX SUPERFAMILY PROTEIN"/>
    <property type="match status" value="1"/>
</dbReference>
<feature type="domain" description="RING-type" evidence="5">
    <location>
        <begin position="132"/>
        <end position="173"/>
    </location>
</feature>
<dbReference type="PROSITE" id="PS50089">
    <property type="entry name" value="ZF_RING_2"/>
    <property type="match status" value="1"/>
</dbReference>
<dbReference type="InterPro" id="IPR013083">
    <property type="entry name" value="Znf_RING/FYVE/PHD"/>
</dbReference>
<dbReference type="EMBL" id="JBBPBK010000005">
    <property type="protein sequence ID" value="KAK9285552.1"/>
    <property type="molecule type" value="Genomic_DNA"/>
</dbReference>
<keyword evidence="2 4" id="KW-0863">Zinc-finger</keyword>
<dbReference type="GO" id="GO:0061630">
    <property type="term" value="F:ubiquitin protein ligase activity"/>
    <property type="evidence" value="ECO:0007669"/>
    <property type="project" value="TreeGrafter"/>
</dbReference>
<name>A0AAP0RVN6_LIQFO</name>
<dbReference type="GO" id="GO:0008270">
    <property type="term" value="F:zinc ion binding"/>
    <property type="evidence" value="ECO:0007669"/>
    <property type="project" value="UniProtKB-KW"/>
</dbReference>
<dbReference type="SMART" id="SM00184">
    <property type="entry name" value="RING"/>
    <property type="match status" value="1"/>
</dbReference>
<protein>
    <recommendedName>
        <fullName evidence="5">RING-type domain-containing protein</fullName>
    </recommendedName>
</protein>
<dbReference type="AlphaFoldDB" id="A0AAP0RVN6"/>
<evidence type="ECO:0000256" key="1">
    <source>
        <dbReference type="ARBA" id="ARBA00022723"/>
    </source>
</evidence>
<dbReference type="GO" id="GO:0006511">
    <property type="term" value="P:ubiquitin-dependent protein catabolic process"/>
    <property type="evidence" value="ECO:0007669"/>
    <property type="project" value="TreeGrafter"/>
</dbReference>
<proteinExistence type="predicted"/>
<dbReference type="PANTHER" id="PTHR45931">
    <property type="entry name" value="SI:CH211-59O9.10"/>
    <property type="match status" value="1"/>
</dbReference>
<organism evidence="6 7">
    <name type="scientific">Liquidambar formosana</name>
    <name type="common">Formosan gum</name>
    <dbReference type="NCBI Taxonomy" id="63359"/>
    <lineage>
        <taxon>Eukaryota</taxon>
        <taxon>Viridiplantae</taxon>
        <taxon>Streptophyta</taxon>
        <taxon>Embryophyta</taxon>
        <taxon>Tracheophyta</taxon>
        <taxon>Spermatophyta</taxon>
        <taxon>Magnoliopsida</taxon>
        <taxon>eudicotyledons</taxon>
        <taxon>Gunneridae</taxon>
        <taxon>Pentapetalae</taxon>
        <taxon>Saxifragales</taxon>
        <taxon>Altingiaceae</taxon>
        <taxon>Liquidambar</taxon>
    </lineage>
</organism>
<evidence type="ECO:0000256" key="4">
    <source>
        <dbReference type="PROSITE-ProRule" id="PRU00175"/>
    </source>
</evidence>
<reference evidence="6 7" key="1">
    <citation type="journal article" date="2024" name="Plant J.">
        <title>Genome sequences and population genomics reveal climatic adaptation and genomic divergence between two closely related sweetgum species.</title>
        <authorList>
            <person name="Xu W.Q."/>
            <person name="Ren C.Q."/>
            <person name="Zhang X.Y."/>
            <person name="Comes H.P."/>
            <person name="Liu X.H."/>
            <person name="Li Y.G."/>
            <person name="Kettle C.J."/>
            <person name="Jalonen R."/>
            <person name="Gaisberger H."/>
            <person name="Ma Y.Z."/>
            <person name="Qiu Y.X."/>
        </authorList>
    </citation>
    <scope>NUCLEOTIDE SEQUENCE [LARGE SCALE GENOMIC DNA]</scope>
    <source>
        <strain evidence="6">Hangzhou</strain>
    </source>
</reference>
<keyword evidence="3" id="KW-0862">Zinc</keyword>